<proteinExistence type="predicted"/>
<protein>
    <recommendedName>
        <fullName evidence="3">Secreted protein</fullName>
    </recommendedName>
</protein>
<accession>A0ABR1YA32</accession>
<keyword evidence="2" id="KW-1185">Reference proteome</keyword>
<organism evidence="1 2">
    <name type="scientific">Phyllosticta capitalensis</name>
    <dbReference type="NCBI Taxonomy" id="121624"/>
    <lineage>
        <taxon>Eukaryota</taxon>
        <taxon>Fungi</taxon>
        <taxon>Dikarya</taxon>
        <taxon>Ascomycota</taxon>
        <taxon>Pezizomycotina</taxon>
        <taxon>Dothideomycetes</taxon>
        <taxon>Dothideomycetes incertae sedis</taxon>
        <taxon>Botryosphaeriales</taxon>
        <taxon>Phyllostictaceae</taxon>
        <taxon>Phyllosticta</taxon>
    </lineage>
</organism>
<dbReference type="EMBL" id="JBBWRZ010000014">
    <property type="protein sequence ID" value="KAK8223224.1"/>
    <property type="molecule type" value="Genomic_DNA"/>
</dbReference>
<comment type="caution">
    <text evidence="1">The sequence shown here is derived from an EMBL/GenBank/DDBJ whole genome shotgun (WGS) entry which is preliminary data.</text>
</comment>
<reference evidence="1 2" key="1">
    <citation type="submission" date="2024-04" db="EMBL/GenBank/DDBJ databases">
        <title>Phyllosticta paracitricarpa is synonymous to the EU quarantine fungus P. citricarpa based on phylogenomic analyses.</title>
        <authorList>
            <consortium name="Lawrence Berkeley National Laboratory"/>
            <person name="Van Ingen-Buijs V.A."/>
            <person name="Van Westerhoven A.C."/>
            <person name="Haridas S."/>
            <person name="Skiadas P."/>
            <person name="Martin F."/>
            <person name="Groenewald J.Z."/>
            <person name="Crous P.W."/>
            <person name="Seidl M.F."/>
        </authorList>
    </citation>
    <scope>NUCLEOTIDE SEQUENCE [LARGE SCALE GENOMIC DNA]</scope>
    <source>
        <strain evidence="1 2">CBS 123374</strain>
    </source>
</reference>
<gene>
    <name evidence="1" type="ORF">HDK90DRAFT_114838</name>
</gene>
<name>A0ABR1YA32_9PEZI</name>
<dbReference type="Proteomes" id="UP001492380">
    <property type="component" value="Unassembled WGS sequence"/>
</dbReference>
<evidence type="ECO:0000313" key="2">
    <source>
        <dbReference type="Proteomes" id="UP001492380"/>
    </source>
</evidence>
<evidence type="ECO:0000313" key="1">
    <source>
        <dbReference type="EMBL" id="KAK8223224.1"/>
    </source>
</evidence>
<evidence type="ECO:0008006" key="3">
    <source>
        <dbReference type="Google" id="ProtNLM"/>
    </source>
</evidence>
<sequence length="231" mass="25640">MDLKMDGFVVGFVVVMSVSLKPCSGTLLRLLCVASLPVCWLFVVGKKWTCWAMGVCEGKMTSMGEKRVEERAKGRCSCLEADKRTETHQRHMMMGGGAQLTRKSLKSWSMRISRPTGMSSGGARAAKSFSVCRPIPTPPTQLSIRLRVRMVSSRGGWLAFWRVEAVPCKVSSLLLHGPFSFVCSGRSMTSTNSRRERGARSEVSGETLEWWEKERKGKTRSSWLASASYTA</sequence>